<feature type="transmembrane region" description="Helical" evidence="1">
    <location>
        <begin position="21"/>
        <end position="41"/>
    </location>
</feature>
<feature type="transmembrane region" description="Helical" evidence="1">
    <location>
        <begin position="117"/>
        <end position="135"/>
    </location>
</feature>
<accession>A0A8T9ZXY7</accession>
<sequence>MKIMLATTSTLAIMFTYTKHPLSMMMIIIMQTFIIAMMTGMMMGSFWFSYIIMIIMMSGMLVLLIYMASIASNEKFSMSIKLIMLSSFIMVTMLIMTKEINESVWSMKKLSFSMNNLFNTSTMLITLLMVIYLLFTMITVSKIVNINEGSLRIKK</sequence>
<proteinExistence type="predicted"/>
<keyword evidence="2" id="KW-0496">Mitochondrion</keyword>
<reference evidence="2" key="1">
    <citation type="journal article" date="2022" name="Cladistics">
        <title>Diversification of the phytophagous lineages of true bugs (Insecta: Hemiptera: Heteroptera) shortly after that of the flowering plants.</title>
        <authorList>
            <person name="Ye F."/>
            <person name="Kment P."/>
            <person name="Redei D."/>
            <person name="Luo J.Y."/>
            <person name="Wang Y.H."/>
            <person name="Kuechler S.M."/>
            <person name="Zhang W.W."/>
            <person name="Chen P.P."/>
            <person name="Wu H.Y."/>
            <person name="Wu Y.Z."/>
            <person name="Sun X.Y."/>
            <person name="Ding L."/>
            <person name="Wang Y.R."/>
            <person name="Xie Q."/>
        </authorList>
    </citation>
    <scope>NUCLEOTIDE SEQUENCE</scope>
</reference>
<keyword evidence="1" id="KW-1133">Transmembrane helix</keyword>
<feature type="transmembrane region" description="Helical" evidence="1">
    <location>
        <begin position="47"/>
        <end position="68"/>
    </location>
</feature>
<name>A0A8T9ZXY7_9HEMI</name>
<evidence type="ECO:0000256" key="1">
    <source>
        <dbReference type="SAM" id="Phobius"/>
    </source>
</evidence>
<protein>
    <submittedName>
        <fullName evidence="2">NADH dehydrogenase subunit 6</fullName>
    </submittedName>
</protein>
<dbReference type="EMBL" id="MW619652">
    <property type="protein sequence ID" value="UPL65387.1"/>
    <property type="molecule type" value="Genomic_DNA"/>
</dbReference>
<feature type="transmembrane region" description="Helical" evidence="1">
    <location>
        <begin position="80"/>
        <end position="97"/>
    </location>
</feature>
<dbReference type="AlphaFoldDB" id="A0A8T9ZXY7"/>
<geneLocation type="mitochondrion" evidence="2"/>
<keyword evidence="1" id="KW-0812">Transmembrane</keyword>
<evidence type="ECO:0000313" key="2">
    <source>
        <dbReference type="EMBL" id="UPL65387.1"/>
    </source>
</evidence>
<keyword evidence="1" id="KW-0472">Membrane</keyword>
<organism evidence="2">
    <name type="scientific">Crompus oculatus</name>
    <dbReference type="NCBI Taxonomy" id="2813432"/>
    <lineage>
        <taxon>Eukaryota</taxon>
        <taxon>Metazoa</taxon>
        <taxon>Ecdysozoa</taxon>
        <taxon>Arthropoda</taxon>
        <taxon>Hexapoda</taxon>
        <taxon>Insecta</taxon>
        <taxon>Pterygota</taxon>
        <taxon>Neoptera</taxon>
        <taxon>Paraneoptera</taxon>
        <taxon>Hemiptera</taxon>
        <taxon>Heteroptera</taxon>
        <taxon>Panheteroptera</taxon>
        <taxon>Pentatomomorpha</taxon>
        <taxon>Lygaeoidea</taxon>
        <taxon>Lygaeidae</taxon>
        <taxon>Ischnorhynchinae</taxon>
        <taxon>Crompus</taxon>
    </lineage>
</organism>